<name>W0I795_9EURY</name>
<sequence>MKLAVYLLFLQAFFLLYYYVSERIVVYLLFGVLNFVLAWAILKGEKRAIKITLAYKGLDLFFSILMLMSGVLSAGISGLIDFLIIHDLVGLFGKNVNEPPT</sequence>
<feature type="transmembrane region" description="Helical" evidence="1">
    <location>
        <begin position="62"/>
        <end position="85"/>
    </location>
</feature>
<keyword evidence="1" id="KW-0812">Transmembrane</keyword>
<dbReference type="OrthoDB" id="101795at2157"/>
<dbReference type="STRING" id="582419.TES1_1225"/>
<keyword evidence="1" id="KW-1133">Transmembrane helix</keyword>
<protein>
    <submittedName>
        <fullName evidence="2">Uncharacterized protein</fullName>
    </submittedName>
</protein>
<keyword evidence="3" id="KW-1185">Reference proteome</keyword>
<dbReference type="AlphaFoldDB" id="W0I795"/>
<feature type="transmembrane region" description="Helical" evidence="1">
    <location>
        <begin position="24"/>
        <end position="42"/>
    </location>
</feature>
<dbReference type="KEGG" id="ths:TES1_1225"/>
<organism evidence="2 3">
    <name type="scientific">Thermococcus paralvinellae</name>
    <dbReference type="NCBI Taxonomy" id="582419"/>
    <lineage>
        <taxon>Archaea</taxon>
        <taxon>Methanobacteriati</taxon>
        <taxon>Methanobacteriota</taxon>
        <taxon>Thermococci</taxon>
        <taxon>Thermococcales</taxon>
        <taxon>Thermococcaceae</taxon>
        <taxon>Thermococcus</taxon>
    </lineage>
</organism>
<proteinExistence type="predicted"/>
<dbReference type="EMBL" id="CP006965">
    <property type="protein sequence ID" value="AHF80607.1"/>
    <property type="molecule type" value="Genomic_DNA"/>
</dbReference>
<dbReference type="Proteomes" id="UP000019027">
    <property type="component" value="Chromosome"/>
</dbReference>
<dbReference type="GeneID" id="24907609"/>
<evidence type="ECO:0000313" key="2">
    <source>
        <dbReference type="EMBL" id="AHF80607.1"/>
    </source>
</evidence>
<accession>W0I795</accession>
<dbReference type="RefSeq" id="WP_042681224.1">
    <property type="nucleotide sequence ID" value="NZ_CP006965.1"/>
</dbReference>
<keyword evidence="1" id="KW-0472">Membrane</keyword>
<reference evidence="2 3" key="1">
    <citation type="journal article" date="2014" name="Int. J. Syst. Evol. Microbiol.">
        <title>Thermococcus paralvinellae sp. nov. and Thermococcus cleftensis sp. nov. of hyperthermophilic heterotrophs from deep-sea hydrothermal vents.</title>
        <authorList>
            <person name="Hensley S.A."/>
            <person name="Jung J.H."/>
            <person name="Park C.S."/>
            <person name="Holden J.F."/>
        </authorList>
    </citation>
    <scope>NUCLEOTIDE SEQUENCE [LARGE SCALE GENOMIC DNA]</scope>
    <source>
        <strain evidence="2 3">ES1</strain>
    </source>
</reference>
<evidence type="ECO:0000256" key="1">
    <source>
        <dbReference type="SAM" id="Phobius"/>
    </source>
</evidence>
<dbReference type="HOGENOM" id="CLU_167326_0_0_2"/>
<gene>
    <name evidence="2" type="ORF">TES1_1225</name>
</gene>
<evidence type="ECO:0000313" key="3">
    <source>
        <dbReference type="Proteomes" id="UP000019027"/>
    </source>
</evidence>